<dbReference type="Proteomes" id="UP000324897">
    <property type="component" value="Chromosome 1"/>
</dbReference>
<sequence>MARQGAYSACGLLESAFGALRAARVPFEAALADSKSKSELLRSQEEQLRRQSAELAAANQRAAAAETAYAELLLQVAELQKRVGDAEQSARTSRRRARQARESARTSAGRVEVERELKGPAEAASANVSRELVALRDRDAGLERGLVDSQATVGRLDNLRLAFVHSCSQLGMRGADDLDGAARQAAALSASVRISEERAMETGIRLTFIIIRSHYDAEVGVDRMSRGFVEGTPPEVRAALEAKVRPRAERLLGMFREEFLPLPAASTEEGEKELLVLLQLPFPREELADVIVVDDGPFCFRHLDITVCSRVPHLSWRGAIRDVLNPDRNDVSRRRLGSHRVDVALVAVLTIALLFLLAVAQVLHITFGGADHVALARGVVGAETEALAQEVGVGVRVGDGKRVTGFRPPLARWGKR</sequence>
<organism evidence="3 4">
    <name type="scientific">Eragrostis curvula</name>
    <name type="common">weeping love grass</name>
    <dbReference type="NCBI Taxonomy" id="38414"/>
    <lineage>
        <taxon>Eukaryota</taxon>
        <taxon>Viridiplantae</taxon>
        <taxon>Streptophyta</taxon>
        <taxon>Embryophyta</taxon>
        <taxon>Tracheophyta</taxon>
        <taxon>Spermatophyta</taxon>
        <taxon>Magnoliopsida</taxon>
        <taxon>Liliopsida</taxon>
        <taxon>Poales</taxon>
        <taxon>Poaceae</taxon>
        <taxon>PACMAD clade</taxon>
        <taxon>Chloridoideae</taxon>
        <taxon>Eragrostideae</taxon>
        <taxon>Eragrostidinae</taxon>
        <taxon>Eragrostis</taxon>
    </lineage>
</organism>
<keyword evidence="2" id="KW-0472">Membrane</keyword>
<dbReference type="AlphaFoldDB" id="A0A5J9V745"/>
<keyword evidence="2" id="KW-0812">Transmembrane</keyword>
<dbReference type="EMBL" id="RWGY01000011">
    <property type="protein sequence ID" value="TVU31992.1"/>
    <property type="molecule type" value="Genomic_DNA"/>
</dbReference>
<gene>
    <name evidence="3" type="ORF">EJB05_23708</name>
</gene>
<keyword evidence="4" id="KW-1185">Reference proteome</keyword>
<reference evidence="3 4" key="1">
    <citation type="journal article" date="2019" name="Sci. Rep.">
        <title>A high-quality genome of Eragrostis curvula grass provides insights into Poaceae evolution and supports new strategies to enhance forage quality.</title>
        <authorList>
            <person name="Carballo J."/>
            <person name="Santos B.A.C.M."/>
            <person name="Zappacosta D."/>
            <person name="Garbus I."/>
            <person name="Selva J.P."/>
            <person name="Gallo C.A."/>
            <person name="Diaz A."/>
            <person name="Albertini E."/>
            <person name="Caccamo M."/>
            <person name="Echenique V."/>
        </authorList>
    </citation>
    <scope>NUCLEOTIDE SEQUENCE [LARGE SCALE GENOMIC DNA]</scope>
    <source>
        <strain evidence="4">cv. Victoria</strain>
        <tissue evidence="3">Leaf</tissue>
    </source>
</reference>
<name>A0A5J9V745_9POAL</name>
<evidence type="ECO:0000313" key="4">
    <source>
        <dbReference type="Proteomes" id="UP000324897"/>
    </source>
</evidence>
<evidence type="ECO:0000256" key="1">
    <source>
        <dbReference type="SAM" id="MobiDB-lite"/>
    </source>
</evidence>
<evidence type="ECO:0000313" key="3">
    <source>
        <dbReference type="EMBL" id="TVU31992.1"/>
    </source>
</evidence>
<evidence type="ECO:0000256" key="2">
    <source>
        <dbReference type="SAM" id="Phobius"/>
    </source>
</evidence>
<accession>A0A5J9V745</accession>
<feature type="region of interest" description="Disordered" evidence="1">
    <location>
        <begin position="84"/>
        <end position="122"/>
    </location>
</feature>
<protein>
    <submittedName>
        <fullName evidence="3">Uncharacterized protein</fullName>
    </submittedName>
</protein>
<dbReference type="Gramene" id="TVU31992">
    <property type="protein sequence ID" value="TVU31992"/>
    <property type="gene ID" value="EJB05_23708"/>
</dbReference>
<feature type="transmembrane region" description="Helical" evidence="2">
    <location>
        <begin position="343"/>
        <end position="367"/>
    </location>
</feature>
<comment type="caution">
    <text evidence="3">The sequence shown here is derived from an EMBL/GenBank/DDBJ whole genome shotgun (WGS) entry which is preliminary data.</text>
</comment>
<feature type="non-terminal residue" evidence="3">
    <location>
        <position position="1"/>
    </location>
</feature>
<proteinExistence type="predicted"/>
<keyword evidence="2" id="KW-1133">Transmembrane helix</keyword>